<dbReference type="CDD" id="cd07377">
    <property type="entry name" value="WHTH_GntR"/>
    <property type="match status" value="1"/>
</dbReference>
<dbReference type="GO" id="GO:0003700">
    <property type="term" value="F:DNA-binding transcription factor activity"/>
    <property type="evidence" value="ECO:0007669"/>
    <property type="project" value="InterPro"/>
</dbReference>
<dbReference type="InterPro" id="IPR004839">
    <property type="entry name" value="Aminotransferase_I/II_large"/>
</dbReference>
<keyword evidence="9" id="KW-1185">Reference proteome</keyword>
<dbReference type="InterPro" id="IPR036390">
    <property type="entry name" value="WH_DNA-bd_sf"/>
</dbReference>
<dbReference type="GO" id="GO:0003677">
    <property type="term" value="F:DNA binding"/>
    <property type="evidence" value="ECO:0007669"/>
    <property type="project" value="UniProtKB-KW"/>
</dbReference>
<evidence type="ECO:0000256" key="5">
    <source>
        <dbReference type="ARBA" id="ARBA00023163"/>
    </source>
</evidence>
<dbReference type="SUPFAM" id="SSF53383">
    <property type="entry name" value="PLP-dependent transferases"/>
    <property type="match status" value="1"/>
</dbReference>
<evidence type="ECO:0000313" key="8">
    <source>
        <dbReference type="EMBL" id="SDR96001.1"/>
    </source>
</evidence>
<evidence type="ECO:0000256" key="6">
    <source>
        <dbReference type="SAM" id="MobiDB-lite"/>
    </source>
</evidence>
<dbReference type="SUPFAM" id="SSF46785">
    <property type="entry name" value="Winged helix' DNA-binding domain"/>
    <property type="match status" value="1"/>
</dbReference>
<dbReference type="Gene3D" id="1.10.10.10">
    <property type="entry name" value="Winged helix-like DNA-binding domain superfamily/Winged helix DNA-binding domain"/>
    <property type="match status" value="1"/>
</dbReference>
<keyword evidence="2" id="KW-0663">Pyridoxal phosphate</keyword>
<evidence type="ECO:0000256" key="4">
    <source>
        <dbReference type="ARBA" id="ARBA00023125"/>
    </source>
</evidence>
<keyword evidence="8" id="KW-0032">Aminotransferase</keyword>
<feature type="compositionally biased region" description="Low complexity" evidence="6">
    <location>
        <begin position="111"/>
        <end position="121"/>
    </location>
</feature>
<dbReference type="PROSITE" id="PS50949">
    <property type="entry name" value="HTH_GNTR"/>
    <property type="match status" value="1"/>
</dbReference>
<dbReference type="Pfam" id="PF00155">
    <property type="entry name" value="Aminotran_1_2"/>
    <property type="match status" value="1"/>
</dbReference>
<name>A0A1H1NAA8_9ACTN</name>
<dbReference type="InterPro" id="IPR015421">
    <property type="entry name" value="PyrdxlP-dep_Trfase_major"/>
</dbReference>
<dbReference type="RefSeq" id="WP_241827801.1">
    <property type="nucleotide sequence ID" value="NZ_LT629732.1"/>
</dbReference>
<dbReference type="CDD" id="cd00609">
    <property type="entry name" value="AAT_like"/>
    <property type="match status" value="1"/>
</dbReference>
<feature type="region of interest" description="Disordered" evidence="6">
    <location>
        <begin position="85"/>
        <end position="159"/>
    </location>
</feature>
<dbReference type="InterPro" id="IPR015424">
    <property type="entry name" value="PyrdxlP-dep_Trfase"/>
</dbReference>
<evidence type="ECO:0000259" key="7">
    <source>
        <dbReference type="PROSITE" id="PS50949"/>
    </source>
</evidence>
<gene>
    <name evidence="8" type="ORF">SAMN04489717_1165</name>
</gene>
<dbReference type="GO" id="GO:0030170">
    <property type="term" value="F:pyridoxal phosphate binding"/>
    <property type="evidence" value="ECO:0007669"/>
    <property type="project" value="InterPro"/>
</dbReference>
<evidence type="ECO:0000256" key="3">
    <source>
        <dbReference type="ARBA" id="ARBA00023015"/>
    </source>
</evidence>
<dbReference type="SMART" id="SM00345">
    <property type="entry name" value="HTH_GNTR"/>
    <property type="match status" value="1"/>
</dbReference>
<feature type="domain" description="HTH gntR-type" evidence="7">
    <location>
        <begin position="20"/>
        <end position="88"/>
    </location>
</feature>
<dbReference type="PANTHER" id="PTHR46577">
    <property type="entry name" value="HTH-TYPE TRANSCRIPTIONAL REGULATORY PROTEIN GABR"/>
    <property type="match status" value="1"/>
</dbReference>
<comment type="similarity">
    <text evidence="1">In the C-terminal section; belongs to the class-I pyridoxal-phosphate-dependent aminotransferase family.</text>
</comment>
<dbReference type="Pfam" id="PF00392">
    <property type="entry name" value="GntR"/>
    <property type="match status" value="1"/>
</dbReference>
<dbReference type="Gene3D" id="3.40.640.10">
    <property type="entry name" value="Type I PLP-dependent aspartate aminotransferase-like (Major domain)"/>
    <property type="match status" value="1"/>
</dbReference>
<evidence type="ECO:0000313" key="9">
    <source>
        <dbReference type="Proteomes" id="UP000198983"/>
    </source>
</evidence>
<dbReference type="InterPro" id="IPR000524">
    <property type="entry name" value="Tscrpt_reg_HTH_GntR"/>
</dbReference>
<proteinExistence type="inferred from homology"/>
<sequence length="514" mass="54454">MAITRAKLAWHTLLDVEGTGPLHERLTRALRHAIRTGRLGPGSALPPSRALAVDLGCSRWVVTQAYEQLVAEGYLTARTGSATVVRTDAPAGTPGDTRDGTGDGTRGGTSSGSAGSNGARPYGNRTAQPPTVRPGGQGHATGPARASVGTPYDLAPGLPDLREFPRRRWAEAVRTQLATVSYTDLGYPPPGGAPQLRQVLADYLRRCRGAHPRTGDLLITAGVTDGVTQLGRLLRAEGHTHIGVEDPGWTRLREALERVGLEPVGIPVDADGLRVDELAGDPRVRAVVVTPAHQFPAGVVLGPRRRAALLAWARQVDGIVLEDDYDAEFRYDRRPVGTLQGTDPARVALLGSLSKTLSPAVGIGWLLPPGRWAAALRETPEHRTSGPPVIDQLALASFVETGGYDRHLRAARHRYRHRRDALVAALGASLPRCELSGVAAGLHLVLHLEPATPAATVVARAAARGVRVADLDGYRLRPDPTRPALVLGYGNLPDNAVVAAVERLTDAISSATGR</sequence>
<reference evidence="8 9" key="1">
    <citation type="submission" date="2016-10" db="EMBL/GenBank/DDBJ databases">
        <authorList>
            <person name="de Groot N.N."/>
        </authorList>
    </citation>
    <scope>NUCLEOTIDE SEQUENCE [LARGE SCALE GENOMIC DNA]</scope>
    <source>
        <strain evidence="8 9">DSM 22024</strain>
    </source>
</reference>
<dbReference type="GO" id="GO:0008483">
    <property type="term" value="F:transaminase activity"/>
    <property type="evidence" value="ECO:0007669"/>
    <property type="project" value="UniProtKB-KW"/>
</dbReference>
<keyword evidence="4" id="KW-0238">DNA-binding</keyword>
<organism evidence="8 9">
    <name type="scientific">Actinopolymorpha singaporensis</name>
    <dbReference type="NCBI Taxonomy" id="117157"/>
    <lineage>
        <taxon>Bacteria</taxon>
        <taxon>Bacillati</taxon>
        <taxon>Actinomycetota</taxon>
        <taxon>Actinomycetes</taxon>
        <taxon>Propionibacteriales</taxon>
        <taxon>Actinopolymorphaceae</taxon>
        <taxon>Actinopolymorpha</taxon>
    </lineage>
</organism>
<evidence type="ECO:0000256" key="2">
    <source>
        <dbReference type="ARBA" id="ARBA00022898"/>
    </source>
</evidence>
<keyword evidence="8" id="KW-0808">Transferase</keyword>
<dbReference type="AlphaFoldDB" id="A0A1H1NAA8"/>
<protein>
    <submittedName>
        <fullName evidence="8">GntR family transcriptional regulator / MocR family aminotransferase</fullName>
    </submittedName>
</protein>
<dbReference type="InterPro" id="IPR051446">
    <property type="entry name" value="HTH_trans_reg/aminotransferase"/>
</dbReference>
<dbReference type="STRING" id="117157.SAMN04489717_1165"/>
<dbReference type="Proteomes" id="UP000198983">
    <property type="component" value="Chromosome I"/>
</dbReference>
<keyword evidence="3" id="KW-0805">Transcription regulation</keyword>
<dbReference type="InterPro" id="IPR036388">
    <property type="entry name" value="WH-like_DNA-bd_sf"/>
</dbReference>
<keyword evidence="5" id="KW-0804">Transcription</keyword>
<accession>A0A1H1NAA8</accession>
<evidence type="ECO:0000256" key="1">
    <source>
        <dbReference type="ARBA" id="ARBA00005384"/>
    </source>
</evidence>
<dbReference type="EMBL" id="LT629732">
    <property type="protein sequence ID" value="SDR96001.1"/>
    <property type="molecule type" value="Genomic_DNA"/>
</dbReference>
<dbReference type="PANTHER" id="PTHR46577:SF1">
    <property type="entry name" value="HTH-TYPE TRANSCRIPTIONAL REGULATORY PROTEIN GABR"/>
    <property type="match status" value="1"/>
</dbReference>